<evidence type="ECO:0000313" key="9">
    <source>
        <dbReference type="EMBL" id="KAJ4351110.1"/>
    </source>
</evidence>
<dbReference type="Pfam" id="PF00067">
    <property type="entry name" value="p450"/>
    <property type="match status" value="1"/>
</dbReference>
<keyword evidence="8" id="KW-0472">Membrane</keyword>
<dbReference type="EMBL" id="JAPEUX010000005">
    <property type="protein sequence ID" value="KAJ4351110.1"/>
    <property type="molecule type" value="Genomic_DNA"/>
</dbReference>
<comment type="caution">
    <text evidence="9">The sequence shown here is derived from an EMBL/GenBank/DDBJ whole genome shotgun (WGS) entry which is preliminary data.</text>
</comment>
<gene>
    <name evidence="9" type="ORF">N0V89_006449</name>
</gene>
<evidence type="ECO:0000256" key="1">
    <source>
        <dbReference type="ARBA" id="ARBA00001971"/>
    </source>
</evidence>
<sequence>MTSSHWISVPEALGLFTVVLVGYGVAKAIYNVFFHPLRMFPGPKLHAATSMRQALSVVIGKPHENVLELHKKHGEVVRLGPNELSFSHEGAWKDICGHMKHGQAENGKDQRFASEVQDASLISASRERHGPLRRTLAHAFSAKAMAEQMPLINQYIDLLMQKLHEHGEYGRKPLNMVHWFDWTTFDIVGDLAFGEPFGCLDRGKAHPWVSLLSNAQKFIPLLQSLQDLPFFKALKPLYMVLYPPLLSAGKTLATSQEFADATVNKRIDLGVARPDFVEHMLKKRADYVSFTKFVLCY</sequence>
<dbReference type="GO" id="GO:0005506">
    <property type="term" value="F:iron ion binding"/>
    <property type="evidence" value="ECO:0007669"/>
    <property type="project" value="InterPro"/>
</dbReference>
<dbReference type="PANTHER" id="PTHR24305">
    <property type="entry name" value="CYTOCHROME P450"/>
    <property type="match status" value="1"/>
</dbReference>
<protein>
    <recommendedName>
        <fullName evidence="11">Cytochrome P450</fullName>
    </recommendedName>
</protein>
<comment type="similarity">
    <text evidence="2">Belongs to the cytochrome P450 family.</text>
</comment>
<dbReference type="AlphaFoldDB" id="A0A9W8XJK0"/>
<evidence type="ECO:0000256" key="7">
    <source>
        <dbReference type="ARBA" id="ARBA00023033"/>
    </source>
</evidence>
<dbReference type="PANTHER" id="PTHR24305:SF230">
    <property type="entry name" value="P450, PUTATIVE (EUROFUNG)-RELATED"/>
    <property type="match status" value="1"/>
</dbReference>
<dbReference type="Proteomes" id="UP001140513">
    <property type="component" value="Unassembled WGS sequence"/>
</dbReference>
<keyword evidence="4" id="KW-0479">Metal-binding</keyword>
<evidence type="ECO:0000313" key="10">
    <source>
        <dbReference type="Proteomes" id="UP001140513"/>
    </source>
</evidence>
<dbReference type="GO" id="GO:0016705">
    <property type="term" value="F:oxidoreductase activity, acting on paired donors, with incorporation or reduction of molecular oxygen"/>
    <property type="evidence" value="ECO:0007669"/>
    <property type="project" value="InterPro"/>
</dbReference>
<evidence type="ECO:0000256" key="2">
    <source>
        <dbReference type="ARBA" id="ARBA00010617"/>
    </source>
</evidence>
<dbReference type="OrthoDB" id="1470350at2759"/>
<organism evidence="9 10">
    <name type="scientific">Didymosphaeria variabile</name>
    <dbReference type="NCBI Taxonomy" id="1932322"/>
    <lineage>
        <taxon>Eukaryota</taxon>
        <taxon>Fungi</taxon>
        <taxon>Dikarya</taxon>
        <taxon>Ascomycota</taxon>
        <taxon>Pezizomycotina</taxon>
        <taxon>Dothideomycetes</taxon>
        <taxon>Pleosporomycetidae</taxon>
        <taxon>Pleosporales</taxon>
        <taxon>Massarineae</taxon>
        <taxon>Didymosphaeriaceae</taxon>
        <taxon>Didymosphaeria</taxon>
    </lineage>
</organism>
<dbReference type="Gene3D" id="1.10.630.10">
    <property type="entry name" value="Cytochrome P450"/>
    <property type="match status" value="1"/>
</dbReference>
<dbReference type="GeneID" id="80909979"/>
<dbReference type="InterPro" id="IPR050121">
    <property type="entry name" value="Cytochrome_P450_monoxygenase"/>
</dbReference>
<keyword evidence="8" id="KW-0812">Transmembrane</keyword>
<proteinExistence type="inferred from homology"/>
<keyword evidence="5" id="KW-0560">Oxidoreductase</keyword>
<dbReference type="RefSeq" id="XP_056069466.1">
    <property type="nucleotide sequence ID" value="XM_056215219.1"/>
</dbReference>
<evidence type="ECO:0000256" key="8">
    <source>
        <dbReference type="SAM" id="Phobius"/>
    </source>
</evidence>
<feature type="transmembrane region" description="Helical" evidence="8">
    <location>
        <begin position="12"/>
        <end position="34"/>
    </location>
</feature>
<dbReference type="GO" id="GO:0004497">
    <property type="term" value="F:monooxygenase activity"/>
    <property type="evidence" value="ECO:0007669"/>
    <property type="project" value="UniProtKB-KW"/>
</dbReference>
<dbReference type="InterPro" id="IPR001128">
    <property type="entry name" value="Cyt_P450"/>
</dbReference>
<reference evidence="9" key="1">
    <citation type="submission" date="2022-10" db="EMBL/GenBank/DDBJ databases">
        <title>Tapping the CABI collections for fungal endophytes: first genome assemblies for Collariella, Neodidymelliopsis, Ascochyta clinopodiicola, Didymella pomorum, Didymosphaeria variabile, Neocosmospora piperis and Neocucurbitaria cava.</title>
        <authorList>
            <person name="Hill R."/>
        </authorList>
    </citation>
    <scope>NUCLEOTIDE SEQUENCE</scope>
    <source>
        <strain evidence="9">IMI 356815</strain>
    </source>
</reference>
<evidence type="ECO:0000256" key="4">
    <source>
        <dbReference type="ARBA" id="ARBA00022723"/>
    </source>
</evidence>
<evidence type="ECO:0000256" key="5">
    <source>
        <dbReference type="ARBA" id="ARBA00023002"/>
    </source>
</evidence>
<accession>A0A9W8XJK0</accession>
<dbReference type="GO" id="GO:0020037">
    <property type="term" value="F:heme binding"/>
    <property type="evidence" value="ECO:0007669"/>
    <property type="project" value="InterPro"/>
</dbReference>
<dbReference type="SUPFAM" id="SSF48264">
    <property type="entry name" value="Cytochrome P450"/>
    <property type="match status" value="1"/>
</dbReference>
<keyword evidence="7" id="KW-0503">Monooxygenase</keyword>
<keyword evidence="8" id="KW-1133">Transmembrane helix</keyword>
<name>A0A9W8XJK0_9PLEO</name>
<evidence type="ECO:0000256" key="3">
    <source>
        <dbReference type="ARBA" id="ARBA00022617"/>
    </source>
</evidence>
<dbReference type="InterPro" id="IPR036396">
    <property type="entry name" value="Cyt_P450_sf"/>
</dbReference>
<keyword evidence="10" id="KW-1185">Reference proteome</keyword>
<keyword evidence="6" id="KW-0408">Iron</keyword>
<evidence type="ECO:0008006" key="11">
    <source>
        <dbReference type="Google" id="ProtNLM"/>
    </source>
</evidence>
<evidence type="ECO:0000256" key="6">
    <source>
        <dbReference type="ARBA" id="ARBA00023004"/>
    </source>
</evidence>
<keyword evidence="3" id="KW-0349">Heme</keyword>
<comment type="cofactor">
    <cofactor evidence="1">
        <name>heme</name>
        <dbReference type="ChEBI" id="CHEBI:30413"/>
    </cofactor>
</comment>